<evidence type="ECO:0000313" key="2">
    <source>
        <dbReference type="Proteomes" id="UP000572680"/>
    </source>
</evidence>
<comment type="caution">
    <text evidence="1">The sequence shown here is derived from an EMBL/GenBank/DDBJ whole genome shotgun (WGS) entry which is preliminary data.</text>
</comment>
<name>A0A7W3QNM8_ACTNM</name>
<proteinExistence type="predicted"/>
<dbReference type="Proteomes" id="UP000572680">
    <property type="component" value="Unassembled WGS sequence"/>
</dbReference>
<dbReference type="EMBL" id="JACJIA010000007">
    <property type="protein sequence ID" value="MBA8953802.1"/>
    <property type="molecule type" value="Genomic_DNA"/>
</dbReference>
<sequence length="31" mass="3587">MRQRIVALNAAIRHHRLIGAPVKRPLIAYDH</sequence>
<evidence type="ECO:0000313" key="1">
    <source>
        <dbReference type="EMBL" id="MBA8953802.1"/>
    </source>
</evidence>
<dbReference type="AlphaFoldDB" id="A0A7W3QNM8"/>
<accession>A0A7W3QNM8</accession>
<gene>
    <name evidence="1" type="ORF">HNR61_005455</name>
</gene>
<reference evidence="1 2" key="1">
    <citation type="submission" date="2020-08" db="EMBL/GenBank/DDBJ databases">
        <title>Genomic Encyclopedia of Type Strains, Phase IV (KMG-IV): sequencing the most valuable type-strain genomes for metagenomic binning, comparative biology and taxonomic classification.</title>
        <authorList>
            <person name="Goeker M."/>
        </authorList>
    </citation>
    <scope>NUCLEOTIDE SEQUENCE [LARGE SCALE GENOMIC DNA]</scope>
    <source>
        <strain evidence="1 2">DSM 44197</strain>
    </source>
</reference>
<organism evidence="1 2">
    <name type="scientific">Actinomadura namibiensis</name>
    <dbReference type="NCBI Taxonomy" id="182080"/>
    <lineage>
        <taxon>Bacteria</taxon>
        <taxon>Bacillati</taxon>
        <taxon>Actinomycetota</taxon>
        <taxon>Actinomycetes</taxon>
        <taxon>Streptosporangiales</taxon>
        <taxon>Thermomonosporaceae</taxon>
        <taxon>Actinomadura</taxon>
    </lineage>
</organism>
<keyword evidence="2" id="KW-1185">Reference proteome</keyword>
<protein>
    <submittedName>
        <fullName evidence="1">Uncharacterized protein</fullName>
    </submittedName>
</protein>